<feature type="signal peptide" evidence="2">
    <location>
        <begin position="1"/>
        <end position="26"/>
    </location>
</feature>
<dbReference type="PROSITE" id="PS51257">
    <property type="entry name" value="PROKAR_LIPOPROTEIN"/>
    <property type="match status" value="1"/>
</dbReference>
<feature type="domain" description="Polysaccharide lyase 14" evidence="3">
    <location>
        <begin position="144"/>
        <end position="315"/>
    </location>
</feature>
<dbReference type="PANTHER" id="PTHR40124:SF1">
    <property type="entry name" value="DISAGGREGATASE RELATED REPEAT PROTEIN"/>
    <property type="match status" value="1"/>
</dbReference>
<name>A0A1H9N0N9_9ACTN</name>
<accession>A0A1H9N0N9</accession>
<sequence>MTHPRRTGLRLVALTVLLLATAAACGTPVADDRPAATAGPPTSAGAPSPDASAPPGGGAPSGAADRTILDARFDDVTEGPVTPTSFRREVGKATPREADYDAMTYERDPDGRVFVRTRLAAGRILARNDAPGDGNVLVVPLKEQDHDAACVTYDVRFSTGFEWSAGGKLPGLLGVAPGVSPGVPTGGGSTDRGWSGRVMWLGPSLSRTVRESGLPDLATTYLYHPGQAGRYGDDLYWGRGFADGVWHQVRQCYVLNTLGNADGVLDAWLDGIPVLHREDLVYRTDPDVHVTHLDWSVFRGGDTDQWAAGSDGDVDLADLRVTVP</sequence>
<keyword evidence="5" id="KW-1185">Reference proteome</keyword>
<feature type="chain" id="PRO_5038959083" description="Polysaccharide lyase 14 domain-containing protein" evidence="2">
    <location>
        <begin position="27"/>
        <end position="324"/>
    </location>
</feature>
<organism evidence="4 5">
    <name type="scientific">Microlunatus flavus</name>
    <dbReference type="NCBI Taxonomy" id="1036181"/>
    <lineage>
        <taxon>Bacteria</taxon>
        <taxon>Bacillati</taxon>
        <taxon>Actinomycetota</taxon>
        <taxon>Actinomycetes</taxon>
        <taxon>Propionibacteriales</taxon>
        <taxon>Propionibacteriaceae</taxon>
        <taxon>Microlunatus</taxon>
    </lineage>
</organism>
<evidence type="ECO:0000256" key="1">
    <source>
        <dbReference type="SAM" id="MobiDB-lite"/>
    </source>
</evidence>
<dbReference type="Pfam" id="PF21294">
    <property type="entry name" value="Polysacc_lyase_14"/>
    <property type="match status" value="1"/>
</dbReference>
<feature type="compositionally biased region" description="Low complexity" evidence="1">
    <location>
        <begin position="35"/>
        <end position="54"/>
    </location>
</feature>
<protein>
    <recommendedName>
        <fullName evidence="3">Polysaccharide lyase 14 domain-containing protein</fullName>
    </recommendedName>
</protein>
<keyword evidence="2" id="KW-0732">Signal</keyword>
<dbReference type="Gene3D" id="2.60.120.200">
    <property type="match status" value="1"/>
</dbReference>
<feature type="region of interest" description="Disordered" evidence="1">
    <location>
        <begin position="29"/>
        <end position="93"/>
    </location>
</feature>
<gene>
    <name evidence="4" type="ORF">SAMN05421756_11234</name>
</gene>
<dbReference type="RefSeq" id="WP_091186242.1">
    <property type="nucleotide sequence ID" value="NZ_FOFA01000012.1"/>
</dbReference>
<dbReference type="EMBL" id="FOFA01000012">
    <property type="protein sequence ID" value="SER29514.1"/>
    <property type="molecule type" value="Genomic_DNA"/>
</dbReference>
<dbReference type="STRING" id="1036181.SAMN05421756_11234"/>
<proteinExistence type="predicted"/>
<reference evidence="5" key="1">
    <citation type="submission" date="2016-10" db="EMBL/GenBank/DDBJ databases">
        <authorList>
            <person name="Varghese N."/>
            <person name="Submissions S."/>
        </authorList>
    </citation>
    <scope>NUCLEOTIDE SEQUENCE [LARGE SCALE GENOMIC DNA]</scope>
    <source>
        <strain evidence="5">CGMCC 4.6856</strain>
    </source>
</reference>
<evidence type="ECO:0000313" key="4">
    <source>
        <dbReference type="EMBL" id="SER29514.1"/>
    </source>
</evidence>
<dbReference type="PROSITE" id="PS51318">
    <property type="entry name" value="TAT"/>
    <property type="match status" value="1"/>
</dbReference>
<dbReference type="Proteomes" id="UP000198504">
    <property type="component" value="Unassembled WGS sequence"/>
</dbReference>
<evidence type="ECO:0000313" key="5">
    <source>
        <dbReference type="Proteomes" id="UP000198504"/>
    </source>
</evidence>
<evidence type="ECO:0000256" key="2">
    <source>
        <dbReference type="SAM" id="SignalP"/>
    </source>
</evidence>
<dbReference type="InterPro" id="IPR006311">
    <property type="entry name" value="TAT_signal"/>
</dbReference>
<dbReference type="PANTHER" id="PTHR40124">
    <property type="match status" value="1"/>
</dbReference>
<dbReference type="AlphaFoldDB" id="A0A1H9N0N9"/>
<evidence type="ECO:0000259" key="3">
    <source>
        <dbReference type="Pfam" id="PF21294"/>
    </source>
</evidence>
<dbReference type="InterPro" id="IPR048958">
    <property type="entry name" value="Polysacc_lyase_14"/>
</dbReference>